<protein>
    <submittedName>
        <fullName evidence="1">DUF2283 domain-containing protein</fullName>
    </submittedName>
</protein>
<dbReference type="Pfam" id="PF10049">
    <property type="entry name" value="DUF2283"/>
    <property type="match status" value="1"/>
</dbReference>
<keyword evidence="2" id="KW-1185">Reference proteome</keyword>
<sequence length="63" mass="7033">MAEKFEMRRTDDVGYLRLPDHKGGHGTVARTVRLSELMPEAKGPDVYLDFDAEGTLIGIEILT</sequence>
<reference evidence="1" key="1">
    <citation type="submission" date="2022-10" db="EMBL/GenBank/DDBJ databases">
        <title>Luteolibacter sp. GHJ8, whole genome shotgun sequencing project.</title>
        <authorList>
            <person name="Zhao G."/>
            <person name="Shen L."/>
        </authorList>
    </citation>
    <scope>NUCLEOTIDE SEQUENCE</scope>
    <source>
        <strain evidence="1">GHJ8</strain>
    </source>
</reference>
<proteinExistence type="predicted"/>
<dbReference type="EMBL" id="JAPDDR010000006">
    <property type="protein sequence ID" value="MCW1914437.1"/>
    <property type="molecule type" value="Genomic_DNA"/>
</dbReference>
<dbReference type="RefSeq" id="WP_264513965.1">
    <property type="nucleotide sequence ID" value="NZ_JAPDDR010000006.1"/>
</dbReference>
<gene>
    <name evidence="1" type="ORF">OJ996_12685</name>
</gene>
<evidence type="ECO:0000313" key="2">
    <source>
        <dbReference type="Proteomes" id="UP001165653"/>
    </source>
</evidence>
<comment type="caution">
    <text evidence="1">The sequence shown here is derived from an EMBL/GenBank/DDBJ whole genome shotgun (WGS) entry which is preliminary data.</text>
</comment>
<dbReference type="Proteomes" id="UP001165653">
    <property type="component" value="Unassembled WGS sequence"/>
</dbReference>
<evidence type="ECO:0000313" key="1">
    <source>
        <dbReference type="EMBL" id="MCW1914437.1"/>
    </source>
</evidence>
<organism evidence="1 2">
    <name type="scientific">Luteolibacter rhizosphaerae</name>
    <dbReference type="NCBI Taxonomy" id="2989719"/>
    <lineage>
        <taxon>Bacteria</taxon>
        <taxon>Pseudomonadati</taxon>
        <taxon>Verrucomicrobiota</taxon>
        <taxon>Verrucomicrobiia</taxon>
        <taxon>Verrucomicrobiales</taxon>
        <taxon>Verrucomicrobiaceae</taxon>
        <taxon>Luteolibacter</taxon>
    </lineage>
</organism>
<accession>A0ABT3G3L9</accession>
<name>A0ABT3G3L9_9BACT</name>
<dbReference type="InterPro" id="IPR019270">
    <property type="entry name" value="DUF2283"/>
</dbReference>